<evidence type="ECO:0000259" key="3">
    <source>
        <dbReference type="Pfam" id="PF00149"/>
    </source>
</evidence>
<name>A0A6A6DID3_9PEZI</name>
<feature type="compositionally biased region" description="Polar residues" evidence="1">
    <location>
        <begin position="504"/>
        <end position="515"/>
    </location>
</feature>
<dbReference type="InterPro" id="IPR004843">
    <property type="entry name" value="Calcineurin-like_PHP"/>
</dbReference>
<keyword evidence="5" id="KW-1185">Reference proteome</keyword>
<evidence type="ECO:0000256" key="2">
    <source>
        <dbReference type="SAM" id="Phobius"/>
    </source>
</evidence>
<dbReference type="PANTHER" id="PTHR32440:SF11">
    <property type="entry name" value="METALLOPHOSPHOESTERASE DOMAIN-CONTAINING PROTEIN"/>
    <property type="match status" value="1"/>
</dbReference>
<dbReference type="AlphaFoldDB" id="A0A6A6DID3"/>
<dbReference type="PANTHER" id="PTHR32440">
    <property type="entry name" value="PHOSPHATASE DCR2-RELATED-RELATED"/>
    <property type="match status" value="1"/>
</dbReference>
<keyword evidence="2" id="KW-1133">Transmembrane helix</keyword>
<dbReference type="GO" id="GO:0005737">
    <property type="term" value="C:cytoplasm"/>
    <property type="evidence" value="ECO:0007669"/>
    <property type="project" value="TreeGrafter"/>
</dbReference>
<evidence type="ECO:0000256" key="1">
    <source>
        <dbReference type="SAM" id="MobiDB-lite"/>
    </source>
</evidence>
<dbReference type="EMBL" id="ML994685">
    <property type="protein sequence ID" value="KAF2177690.1"/>
    <property type="molecule type" value="Genomic_DNA"/>
</dbReference>
<dbReference type="CDD" id="cd07383">
    <property type="entry name" value="MPP_Dcr2"/>
    <property type="match status" value="1"/>
</dbReference>
<feature type="region of interest" description="Disordered" evidence="1">
    <location>
        <begin position="452"/>
        <end position="539"/>
    </location>
</feature>
<feature type="transmembrane region" description="Helical" evidence="2">
    <location>
        <begin position="36"/>
        <end position="52"/>
    </location>
</feature>
<dbReference type="Proteomes" id="UP000800200">
    <property type="component" value="Unassembled WGS sequence"/>
</dbReference>
<protein>
    <submittedName>
        <fullName evidence="4">Metallo-dependent phosphatase</fullName>
    </submittedName>
</protein>
<dbReference type="OrthoDB" id="783096at2759"/>
<keyword evidence="2" id="KW-0472">Membrane</keyword>
<feature type="domain" description="Calcineurin-like phosphoesterase" evidence="3">
    <location>
        <begin position="92"/>
        <end position="359"/>
    </location>
</feature>
<keyword evidence="2" id="KW-0812">Transmembrane</keyword>
<dbReference type="InterPro" id="IPR029052">
    <property type="entry name" value="Metallo-depent_PP-like"/>
</dbReference>
<organism evidence="4 5">
    <name type="scientific">Zopfia rhizophila CBS 207.26</name>
    <dbReference type="NCBI Taxonomy" id="1314779"/>
    <lineage>
        <taxon>Eukaryota</taxon>
        <taxon>Fungi</taxon>
        <taxon>Dikarya</taxon>
        <taxon>Ascomycota</taxon>
        <taxon>Pezizomycotina</taxon>
        <taxon>Dothideomycetes</taxon>
        <taxon>Dothideomycetes incertae sedis</taxon>
        <taxon>Zopfiaceae</taxon>
        <taxon>Zopfia</taxon>
    </lineage>
</organism>
<dbReference type="Pfam" id="PF00149">
    <property type="entry name" value="Metallophos"/>
    <property type="match status" value="1"/>
</dbReference>
<sequence>MASFQDGPHRSFLSYFSELLSFCFSSFSSFSSKRRFVLAFTFLIGFVLTVIVKREQLLWILTTAAGAAPVLEPGQGAAFEGLRFGLDGKFSISVFSDLHFGEGANTDWGPDHDRKTVGVMDTILDQEPVNLAVLNGDLITGEDVRLDNGTLYIDQIVAPLINHKVPWASTYGNHDISFTCSTRAMLNREKTVGGKLSLTQSMVQGDENVVGTSNYYVPVYGSAGGGNPELAMLLWFFDSKGGKQFQKTDANGQQIQALDWVDQEVINWFSAEKVAIKSVYKRTIPSLAFVHIPVHATWAFQQYGYMDPTKYPGINDEAVGHQGTQTNPNRNYGGQDIPFMKALVETEDLMAVFSGHDHGDDWCMKWSAKIPLPDTTPPTGNNLHLCFGRHTGYGGYGSWTRGARQVVVYEQTLGEKEVETWIRLEDESISGHVMLNATYGEDVYPAVGKVVIGGHGEQPQGDENPQAGEQSEDSKHAEDAEQSEDSSAPTEEGNEPSEERGEQSVESNEQPNESDGQSEECNERSEDFERAIRGRRAVH</sequence>
<accession>A0A6A6DID3</accession>
<dbReference type="GO" id="GO:0016788">
    <property type="term" value="F:hydrolase activity, acting on ester bonds"/>
    <property type="evidence" value="ECO:0007669"/>
    <property type="project" value="TreeGrafter"/>
</dbReference>
<dbReference type="Gene3D" id="3.60.21.10">
    <property type="match status" value="1"/>
</dbReference>
<feature type="compositionally biased region" description="Basic and acidic residues" evidence="1">
    <location>
        <begin position="521"/>
        <end position="532"/>
    </location>
</feature>
<dbReference type="SUPFAM" id="SSF56300">
    <property type="entry name" value="Metallo-dependent phosphatases"/>
    <property type="match status" value="1"/>
</dbReference>
<gene>
    <name evidence="4" type="ORF">K469DRAFT_719618</name>
</gene>
<evidence type="ECO:0000313" key="5">
    <source>
        <dbReference type="Proteomes" id="UP000800200"/>
    </source>
</evidence>
<proteinExistence type="predicted"/>
<reference evidence="4" key="1">
    <citation type="journal article" date="2020" name="Stud. Mycol.">
        <title>101 Dothideomycetes genomes: a test case for predicting lifestyles and emergence of pathogens.</title>
        <authorList>
            <person name="Haridas S."/>
            <person name="Albert R."/>
            <person name="Binder M."/>
            <person name="Bloem J."/>
            <person name="Labutti K."/>
            <person name="Salamov A."/>
            <person name="Andreopoulos B."/>
            <person name="Baker S."/>
            <person name="Barry K."/>
            <person name="Bills G."/>
            <person name="Bluhm B."/>
            <person name="Cannon C."/>
            <person name="Castanera R."/>
            <person name="Culley D."/>
            <person name="Daum C."/>
            <person name="Ezra D."/>
            <person name="Gonzalez J."/>
            <person name="Henrissat B."/>
            <person name="Kuo A."/>
            <person name="Liang C."/>
            <person name="Lipzen A."/>
            <person name="Lutzoni F."/>
            <person name="Magnuson J."/>
            <person name="Mondo S."/>
            <person name="Nolan M."/>
            <person name="Ohm R."/>
            <person name="Pangilinan J."/>
            <person name="Park H.-J."/>
            <person name="Ramirez L."/>
            <person name="Alfaro M."/>
            <person name="Sun H."/>
            <person name="Tritt A."/>
            <person name="Yoshinaga Y."/>
            <person name="Zwiers L.-H."/>
            <person name="Turgeon B."/>
            <person name="Goodwin S."/>
            <person name="Spatafora J."/>
            <person name="Crous P."/>
            <person name="Grigoriev I."/>
        </authorList>
    </citation>
    <scope>NUCLEOTIDE SEQUENCE</scope>
    <source>
        <strain evidence="4">CBS 207.26</strain>
    </source>
</reference>
<evidence type="ECO:0000313" key="4">
    <source>
        <dbReference type="EMBL" id="KAF2177690.1"/>
    </source>
</evidence>